<dbReference type="Proteomes" id="UP000179003">
    <property type="component" value="Unassembled WGS sequence"/>
</dbReference>
<name>A0A1F5EI06_9BACT</name>
<evidence type="ECO:0000313" key="2">
    <source>
        <dbReference type="EMBL" id="OGD67052.1"/>
    </source>
</evidence>
<protein>
    <submittedName>
        <fullName evidence="2">Uncharacterized protein</fullName>
    </submittedName>
</protein>
<proteinExistence type="predicted"/>
<accession>A0A1F5EI06</accession>
<evidence type="ECO:0000256" key="1">
    <source>
        <dbReference type="SAM" id="Phobius"/>
    </source>
</evidence>
<gene>
    <name evidence="2" type="ORF">A2442_00295</name>
</gene>
<keyword evidence="1" id="KW-1133">Transmembrane helix</keyword>
<sequence length="88" mass="10174">MLAFTANISRFTSSLFFVFVDLDVLPFSIPVILFAIIFFKLTVDSLPPHLSFFKKGVGVYSQQIFINLPNYTLFFLFVFIFYVDIVTN</sequence>
<feature type="transmembrane region" description="Helical" evidence="1">
    <location>
        <begin position="24"/>
        <end position="43"/>
    </location>
</feature>
<evidence type="ECO:0000313" key="3">
    <source>
        <dbReference type="Proteomes" id="UP000179003"/>
    </source>
</evidence>
<keyword evidence="1" id="KW-0812">Transmembrane</keyword>
<dbReference type="EMBL" id="MFAE01000009">
    <property type="protein sequence ID" value="OGD67052.1"/>
    <property type="molecule type" value="Genomic_DNA"/>
</dbReference>
<feature type="transmembrane region" description="Helical" evidence="1">
    <location>
        <begin position="64"/>
        <end position="83"/>
    </location>
</feature>
<dbReference type="AlphaFoldDB" id="A0A1F5EI06"/>
<organism evidence="2 3">
    <name type="scientific">Candidatus Campbellbacteria bacterium RIFOXYC2_FULL_35_25</name>
    <dbReference type="NCBI Taxonomy" id="1797582"/>
    <lineage>
        <taxon>Bacteria</taxon>
        <taxon>Candidatus Campbelliibacteriota</taxon>
    </lineage>
</organism>
<dbReference type="STRING" id="1797582.A2442_00295"/>
<comment type="caution">
    <text evidence="2">The sequence shown here is derived from an EMBL/GenBank/DDBJ whole genome shotgun (WGS) entry which is preliminary data.</text>
</comment>
<keyword evidence="1" id="KW-0472">Membrane</keyword>
<reference evidence="2 3" key="1">
    <citation type="journal article" date="2016" name="Nat. Commun.">
        <title>Thousands of microbial genomes shed light on interconnected biogeochemical processes in an aquifer system.</title>
        <authorList>
            <person name="Anantharaman K."/>
            <person name="Brown C.T."/>
            <person name="Hug L.A."/>
            <person name="Sharon I."/>
            <person name="Castelle C.J."/>
            <person name="Probst A.J."/>
            <person name="Thomas B.C."/>
            <person name="Singh A."/>
            <person name="Wilkins M.J."/>
            <person name="Karaoz U."/>
            <person name="Brodie E.L."/>
            <person name="Williams K.H."/>
            <person name="Hubbard S.S."/>
            <person name="Banfield J.F."/>
        </authorList>
    </citation>
    <scope>NUCLEOTIDE SEQUENCE [LARGE SCALE GENOMIC DNA]</scope>
</reference>